<dbReference type="EMBL" id="MFKF01000346">
    <property type="protein sequence ID" value="OGG46041.1"/>
    <property type="molecule type" value="Genomic_DNA"/>
</dbReference>
<gene>
    <name evidence="5" type="ORF">A3F84_01815</name>
</gene>
<evidence type="ECO:0000256" key="2">
    <source>
        <dbReference type="ARBA" id="ARBA00022723"/>
    </source>
</evidence>
<dbReference type="Pfam" id="PF03328">
    <property type="entry name" value="HpcH_HpaI"/>
    <property type="match status" value="1"/>
</dbReference>
<organism evidence="5 6">
    <name type="scientific">Handelsmanbacteria sp. (strain RIFCSPLOWO2_12_FULL_64_10)</name>
    <dbReference type="NCBI Taxonomy" id="1817868"/>
    <lineage>
        <taxon>Bacteria</taxon>
        <taxon>Candidatus Handelsmaniibacteriota</taxon>
    </lineage>
</organism>
<sequence length="252" mass="27379">MRKNRLLSKLRSGQPAFGIWLCVGSPILAEEAAHLGFDWALLDAQHGHWGYDAMLNACQVVGVTATEMVIRAPWNDPAQIGLVMDAGTLSVIVPMVNSPEEARRAVAAARYPPEGLRSAASSRVFLYGSDYLEKANEEIMVTIMIETQEAAERADEILSVPGVDGCLIGPSDLAISMGMFGKETAEHEALIQRVLEAGKRHGVIMGYPSGTVEEALKRASQGFQLLTCGSDIGAFWEVMRRSVKDLKEHGRL</sequence>
<dbReference type="InterPro" id="IPR005000">
    <property type="entry name" value="Aldolase/citrate-lyase_domain"/>
</dbReference>
<dbReference type="InterPro" id="IPR040442">
    <property type="entry name" value="Pyrv_kinase-like_dom_sf"/>
</dbReference>
<dbReference type="GO" id="GO:0005737">
    <property type="term" value="C:cytoplasm"/>
    <property type="evidence" value="ECO:0007669"/>
    <property type="project" value="TreeGrafter"/>
</dbReference>
<dbReference type="Proteomes" id="UP000178606">
    <property type="component" value="Unassembled WGS sequence"/>
</dbReference>
<evidence type="ECO:0000259" key="4">
    <source>
        <dbReference type="Pfam" id="PF03328"/>
    </source>
</evidence>
<accession>A0A1F6CAL7</accession>
<evidence type="ECO:0000256" key="3">
    <source>
        <dbReference type="ARBA" id="ARBA00023239"/>
    </source>
</evidence>
<keyword evidence="2" id="KW-0479">Metal-binding</keyword>
<proteinExistence type="inferred from homology"/>
<name>A0A1F6CAL7_HANXR</name>
<evidence type="ECO:0000313" key="6">
    <source>
        <dbReference type="Proteomes" id="UP000178606"/>
    </source>
</evidence>
<reference evidence="5 6" key="1">
    <citation type="journal article" date="2016" name="Nat. Commun.">
        <title>Thousands of microbial genomes shed light on interconnected biogeochemical processes in an aquifer system.</title>
        <authorList>
            <person name="Anantharaman K."/>
            <person name="Brown C.T."/>
            <person name="Hug L.A."/>
            <person name="Sharon I."/>
            <person name="Castelle C.J."/>
            <person name="Probst A.J."/>
            <person name="Thomas B.C."/>
            <person name="Singh A."/>
            <person name="Wilkins M.J."/>
            <person name="Karaoz U."/>
            <person name="Brodie E.L."/>
            <person name="Williams K.H."/>
            <person name="Hubbard S.S."/>
            <person name="Banfield J.F."/>
        </authorList>
    </citation>
    <scope>NUCLEOTIDE SEQUENCE [LARGE SCALE GENOMIC DNA]</scope>
    <source>
        <strain evidence="6">RIFCSPLOWO2_12_FULL_64_10</strain>
    </source>
</reference>
<dbReference type="PANTHER" id="PTHR30502:SF0">
    <property type="entry name" value="PHOSPHOENOLPYRUVATE CARBOXYLASE FAMILY PROTEIN"/>
    <property type="match status" value="1"/>
</dbReference>
<evidence type="ECO:0000256" key="1">
    <source>
        <dbReference type="ARBA" id="ARBA00005568"/>
    </source>
</evidence>
<comment type="caution">
    <text evidence="5">The sequence shown here is derived from an EMBL/GenBank/DDBJ whole genome shotgun (WGS) entry which is preliminary data.</text>
</comment>
<dbReference type="GO" id="GO:0016832">
    <property type="term" value="F:aldehyde-lyase activity"/>
    <property type="evidence" value="ECO:0007669"/>
    <property type="project" value="TreeGrafter"/>
</dbReference>
<dbReference type="SUPFAM" id="SSF51621">
    <property type="entry name" value="Phosphoenolpyruvate/pyruvate domain"/>
    <property type="match status" value="1"/>
</dbReference>
<comment type="similarity">
    <text evidence="1">Belongs to the HpcH/HpaI aldolase family.</text>
</comment>
<dbReference type="PANTHER" id="PTHR30502">
    <property type="entry name" value="2-KETO-3-DEOXY-L-RHAMNONATE ALDOLASE"/>
    <property type="match status" value="1"/>
</dbReference>
<evidence type="ECO:0000313" key="5">
    <source>
        <dbReference type="EMBL" id="OGG46041.1"/>
    </source>
</evidence>
<dbReference type="GO" id="GO:0046872">
    <property type="term" value="F:metal ion binding"/>
    <property type="evidence" value="ECO:0007669"/>
    <property type="project" value="UniProtKB-KW"/>
</dbReference>
<protein>
    <recommendedName>
        <fullName evidence="4">HpcH/HpaI aldolase/citrate lyase domain-containing protein</fullName>
    </recommendedName>
</protein>
<dbReference type="Gene3D" id="3.20.20.60">
    <property type="entry name" value="Phosphoenolpyruvate-binding domains"/>
    <property type="match status" value="1"/>
</dbReference>
<feature type="domain" description="HpcH/HpaI aldolase/citrate lyase" evidence="4">
    <location>
        <begin position="17"/>
        <end position="234"/>
    </location>
</feature>
<dbReference type="InterPro" id="IPR050251">
    <property type="entry name" value="HpcH-HpaI_aldolase"/>
</dbReference>
<keyword evidence="3" id="KW-0456">Lyase</keyword>
<dbReference type="InterPro" id="IPR015813">
    <property type="entry name" value="Pyrv/PenolPyrv_kinase-like_dom"/>
</dbReference>
<dbReference type="AlphaFoldDB" id="A0A1F6CAL7"/>